<evidence type="ECO:0000313" key="3">
    <source>
        <dbReference type="Proteomes" id="UP000823749"/>
    </source>
</evidence>
<accession>A0AAV6HV89</accession>
<organism evidence="2 3">
    <name type="scientific">Rhododendron griersonianum</name>
    <dbReference type="NCBI Taxonomy" id="479676"/>
    <lineage>
        <taxon>Eukaryota</taxon>
        <taxon>Viridiplantae</taxon>
        <taxon>Streptophyta</taxon>
        <taxon>Embryophyta</taxon>
        <taxon>Tracheophyta</taxon>
        <taxon>Spermatophyta</taxon>
        <taxon>Magnoliopsida</taxon>
        <taxon>eudicotyledons</taxon>
        <taxon>Gunneridae</taxon>
        <taxon>Pentapetalae</taxon>
        <taxon>asterids</taxon>
        <taxon>Ericales</taxon>
        <taxon>Ericaceae</taxon>
        <taxon>Ericoideae</taxon>
        <taxon>Rhodoreae</taxon>
        <taxon>Rhododendron</taxon>
    </lineage>
</organism>
<gene>
    <name evidence="2" type="ORF">RHGRI_037392</name>
</gene>
<evidence type="ECO:0000256" key="1">
    <source>
        <dbReference type="SAM" id="SignalP"/>
    </source>
</evidence>
<keyword evidence="1" id="KW-0732">Signal</keyword>
<sequence length="152" mass="16788">MCRPRVWLLRKWHLLEALAAPAHVPAPLPQAPARPVPQVPVACQLGLEPGQARAFELTRAYVGRVVVTVWAAVVVRVAGFVRSYVKLNPSMLVIVPCQPLERPGFVEHQSRGNRGVNNRVTQSYLVLIFDVPKVEDEVSCHLGYTAPPAPYP</sequence>
<dbReference type="Proteomes" id="UP000823749">
    <property type="component" value="Chromosome 13"/>
</dbReference>
<feature type="signal peptide" evidence="1">
    <location>
        <begin position="1"/>
        <end position="17"/>
    </location>
</feature>
<protein>
    <recommendedName>
        <fullName evidence="4">Secreted protein</fullName>
    </recommendedName>
</protein>
<evidence type="ECO:0008006" key="4">
    <source>
        <dbReference type="Google" id="ProtNLM"/>
    </source>
</evidence>
<feature type="chain" id="PRO_5043786892" description="Secreted protein" evidence="1">
    <location>
        <begin position="18"/>
        <end position="152"/>
    </location>
</feature>
<evidence type="ECO:0000313" key="2">
    <source>
        <dbReference type="EMBL" id="KAG5516642.1"/>
    </source>
</evidence>
<keyword evidence="3" id="KW-1185">Reference proteome</keyword>
<comment type="caution">
    <text evidence="2">The sequence shown here is derived from an EMBL/GenBank/DDBJ whole genome shotgun (WGS) entry which is preliminary data.</text>
</comment>
<proteinExistence type="predicted"/>
<dbReference type="EMBL" id="JACTNZ010000013">
    <property type="protein sequence ID" value="KAG5516642.1"/>
    <property type="molecule type" value="Genomic_DNA"/>
</dbReference>
<name>A0AAV6HV89_9ERIC</name>
<reference evidence="2 3" key="1">
    <citation type="submission" date="2020-08" db="EMBL/GenBank/DDBJ databases">
        <title>Plant Genome Project.</title>
        <authorList>
            <person name="Zhang R.-G."/>
        </authorList>
    </citation>
    <scope>NUCLEOTIDE SEQUENCE [LARGE SCALE GENOMIC DNA]</scope>
    <source>
        <strain evidence="2">WSP0</strain>
        <tissue evidence="2">Leaf</tissue>
    </source>
</reference>
<dbReference type="AlphaFoldDB" id="A0AAV6HV89"/>